<evidence type="ECO:0000256" key="1">
    <source>
        <dbReference type="ARBA" id="ARBA00011073"/>
    </source>
</evidence>
<dbReference type="InterPro" id="IPR050131">
    <property type="entry name" value="Peptidase_S8_subtilisin-like"/>
</dbReference>
<dbReference type="Pfam" id="PF00082">
    <property type="entry name" value="Peptidase_S8"/>
    <property type="match status" value="1"/>
</dbReference>
<comment type="caution">
    <text evidence="8">The sequence shown here is derived from an EMBL/GenBank/DDBJ whole genome shotgun (WGS) entry which is preliminary data.</text>
</comment>
<protein>
    <submittedName>
        <fullName evidence="8">Serine proteinase</fullName>
    </submittedName>
</protein>
<evidence type="ECO:0000313" key="8">
    <source>
        <dbReference type="EMBL" id="KKR33163.1"/>
    </source>
</evidence>
<evidence type="ECO:0000256" key="5">
    <source>
        <dbReference type="PROSITE-ProRule" id="PRU01240"/>
    </source>
</evidence>
<evidence type="ECO:0000256" key="6">
    <source>
        <dbReference type="RuleBase" id="RU003355"/>
    </source>
</evidence>
<dbReference type="SUPFAM" id="SSF52743">
    <property type="entry name" value="Subtilisin-like"/>
    <property type="match status" value="1"/>
</dbReference>
<feature type="active site" description="Charge relay system" evidence="5">
    <location>
        <position position="401"/>
    </location>
</feature>
<keyword evidence="3 5" id="KW-0378">Hydrolase</keyword>
<dbReference type="InterPro" id="IPR000209">
    <property type="entry name" value="Peptidase_S8/S53_dom"/>
</dbReference>
<comment type="similarity">
    <text evidence="1 5 6">Belongs to the peptidase S8 family.</text>
</comment>
<feature type="active site" description="Charge relay system" evidence="5">
    <location>
        <position position="195"/>
    </location>
</feature>
<feature type="domain" description="Peptidase S8/S53" evidence="7">
    <location>
        <begin position="144"/>
        <end position="441"/>
    </location>
</feature>
<reference evidence="8 9" key="1">
    <citation type="journal article" date="2015" name="Nature">
        <title>rRNA introns, odd ribosomes, and small enigmatic genomes across a large radiation of phyla.</title>
        <authorList>
            <person name="Brown C.T."/>
            <person name="Hug L.A."/>
            <person name="Thomas B.C."/>
            <person name="Sharon I."/>
            <person name="Castelle C.J."/>
            <person name="Singh A."/>
            <person name="Wilkins M.J."/>
            <person name="Williams K.H."/>
            <person name="Banfield J.F."/>
        </authorList>
    </citation>
    <scope>NUCLEOTIDE SEQUENCE [LARGE SCALE GENOMIC DNA]</scope>
</reference>
<name>A0A0G0PZ10_9BACT</name>
<dbReference type="EMBL" id="LBXN01000022">
    <property type="protein sequence ID" value="KKR33163.1"/>
    <property type="molecule type" value="Genomic_DNA"/>
</dbReference>
<sequence>MKIPKFFLLSIFLLIFLILLPTKVMAEKSIPYAPKGLVVGIKKTASVAMELLKVKKNYNVLSMSSVGPDNKTFIFQTGKGKEQKVSDELGKSPDIAFAHPNYFAYGIDLPNDVLFPKQWSLINTGIAKEGGDHAWNYSKGSDQVEIIMLDSGVDDAHEDLQGKIVKMVYCPQPKENGETGDCTEDGVLGKDNVGHGTMVAGILAAATNNRRGVSGSGYNTKIISVKVLDRDTGTGEAVGSISTILKGLSWTQNYVEAHPEKKFIVNMSFATYDESSVDPAFVKPAAYDEIFNQLWGKGVLLIAAAGNCGSSCPSTNGKVLVNPDSYPAQSARVLSVGAIGPDDRHAAYSEYGMNVDLSSPGGVADNGLDECFIDLNTVGSSTKCLVSTWPGDQYAVVRGTSFSAPLVSGVASLVWSRRLDKFPGSATNADIKSLIEGHADSSISDTGRYFLLGKVDALAAVKAASQETAAVISPTVAVTPTPVNISCPSTCQTGLPEKNRGNANCDSQINEGDYQIWKSEFGKTGDVSHHMSDFHCDNSDKNSQVVDLIDFEIWRRNTTSL</sequence>
<dbReference type="PROSITE" id="PS00138">
    <property type="entry name" value="SUBTILASE_SER"/>
    <property type="match status" value="1"/>
</dbReference>
<dbReference type="PROSITE" id="PS00137">
    <property type="entry name" value="SUBTILASE_HIS"/>
    <property type="match status" value="1"/>
</dbReference>
<organism evidence="8 9">
    <name type="scientific">Candidatus Gottesmanbacteria bacterium GW2011_GWC2_39_8</name>
    <dbReference type="NCBI Taxonomy" id="1618450"/>
    <lineage>
        <taxon>Bacteria</taxon>
        <taxon>Candidatus Gottesmaniibacteriota</taxon>
    </lineage>
</organism>
<keyword evidence="2 5" id="KW-0645">Protease</keyword>
<dbReference type="GO" id="GO:0006508">
    <property type="term" value="P:proteolysis"/>
    <property type="evidence" value="ECO:0007669"/>
    <property type="project" value="UniProtKB-KW"/>
</dbReference>
<evidence type="ECO:0000256" key="3">
    <source>
        <dbReference type="ARBA" id="ARBA00022801"/>
    </source>
</evidence>
<proteinExistence type="inferred from homology"/>
<dbReference type="PANTHER" id="PTHR43806:SF11">
    <property type="entry name" value="CEREVISIN-RELATED"/>
    <property type="match status" value="1"/>
</dbReference>
<dbReference type="PATRIC" id="fig|1618450.3.peg.584"/>
<dbReference type="AlphaFoldDB" id="A0A0G0PZ10"/>
<dbReference type="GO" id="GO:0004252">
    <property type="term" value="F:serine-type endopeptidase activity"/>
    <property type="evidence" value="ECO:0007669"/>
    <property type="project" value="UniProtKB-UniRule"/>
</dbReference>
<keyword evidence="4 5" id="KW-0720">Serine protease</keyword>
<feature type="active site" description="Charge relay system" evidence="5">
    <location>
        <position position="150"/>
    </location>
</feature>
<accession>A0A0G0PZ10</accession>
<dbReference type="InterPro" id="IPR015500">
    <property type="entry name" value="Peptidase_S8_subtilisin-rel"/>
</dbReference>
<dbReference type="PROSITE" id="PS00136">
    <property type="entry name" value="SUBTILASE_ASP"/>
    <property type="match status" value="1"/>
</dbReference>
<dbReference type="PANTHER" id="PTHR43806">
    <property type="entry name" value="PEPTIDASE S8"/>
    <property type="match status" value="1"/>
</dbReference>
<dbReference type="Proteomes" id="UP000034539">
    <property type="component" value="Unassembled WGS sequence"/>
</dbReference>
<dbReference type="PRINTS" id="PR00723">
    <property type="entry name" value="SUBTILISIN"/>
</dbReference>
<evidence type="ECO:0000256" key="4">
    <source>
        <dbReference type="ARBA" id="ARBA00022825"/>
    </source>
</evidence>
<evidence type="ECO:0000313" key="9">
    <source>
        <dbReference type="Proteomes" id="UP000034539"/>
    </source>
</evidence>
<dbReference type="Gene3D" id="3.40.50.200">
    <property type="entry name" value="Peptidase S8/S53 domain"/>
    <property type="match status" value="1"/>
</dbReference>
<dbReference type="InterPro" id="IPR023827">
    <property type="entry name" value="Peptidase_S8_Asp-AS"/>
</dbReference>
<dbReference type="InterPro" id="IPR036852">
    <property type="entry name" value="Peptidase_S8/S53_dom_sf"/>
</dbReference>
<dbReference type="InterPro" id="IPR022398">
    <property type="entry name" value="Peptidase_S8_His-AS"/>
</dbReference>
<gene>
    <name evidence="8" type="ORF">UT63_C0022G0006</name>
</gene>
<dbReference type="InterPro" id="IPR023828">
    <property type="entry name" value="Peptidase_S8_Ser-AS"/>
</dbReference>
<dbReference type="PROSITE" id="PS51892">
    <property type="entry name" value="SUBTILASE"/>
    <property type="match status" value="1"/>
</dbReference>
<evidence type="ECO:0000256" key="2">
    <source>
        <dbReference type="ARBA" id="ARBA00022670"/>
    </source>
</evidence>
<evidence type="ECO:0000259" key="7">
    <source>
        <dbReference type="Pfam" id="PF00082"/>
    </source>
</evidence>